<feature type="transmembrane region" description="Helical" evidence="2">
    <location>
        <begin position="393"/>
        <end position="415"/>
    </location>
</feature>
<dbReference type="KEGG" id="sarg:HKX69_10760"/>
<gene>
    <name evidence="3" type="ORF">HKX69_10760</name>
</gene>
<organism evidence="3 4">
    <name type="scientific">Streptomyces argyrophylli</name>
    <dbReference type="NCBI Taxonomy" id="2726118"/>
    <lineage>
        <taxon>Bacteria</taxon>
        <taxon>Bacillati</taxon>
        <taxon>Actinomycetota</taxon>
        <taxon>Actinomycetes</taxon>
        <taxon>Kitasatosporales</taxon>
        <taxon>Streptomycetaceae</taxon>
        <taxon>Streptomyces</taxon>
    </lineage>
</organism>
<dbReference type="InterPro" id="IPR036259">
    <property type="entry name" value="MFS_trans_sf"/>
</dbReference>
<protein>
    <submittedName>
        <fullName evidence="3">MFS transporter</fullName>
    </submittedName>
</protein>
<feature type="transmembrane region" description="Helical" evidence="2">
    <location>
        <begin position="51"/>
        <end position="72"/>
    </location>
</feature>
<keyword evidence="2" id="KW-1133">Transmembrane helix</keyword>
<dbReference type="PANTHER" id="PTHR23542:SF1">
    <property type="entry name" value="MAJOR FACILITATOR SUPERFAMILY (MFS) PROFILE DOMAIN-CONTAINING PROTEIN"/>
    <property type="match status" value="1"/>
</dbReference>
<keyword evidence="4" id="KW-1185">Reference proteome</keyword>
<feature type="transmembrane region" description="Helical" evidence="2">
    <location>
        <begin position="23"/>
        <end position="45"/>
    </location>
</feature>
<proteinExistence type="predicted"/>
<feature type="transmembrane region" description="Helical" evidence="2">
    <location>
        <begin position="327"/>
        <end position="349"/>
    </location>
</feature>
<sequence>MSTPLSRPSYAAVLRVPHARRTFTAALTARLSYGTVSLAVLLSVTHATGSYAVSGTVLSLFGATTVFLMPLRASLIDRHGPRRVLPPMSALYGALLGVLAVLTWRPGAPAVAIALTAALAGGCAPPLGPTMRALWSGLVTDRDLLRRAYSLDGVAEELLYVSGPALIAVLGGFAPPAAGILLSAALNVGGTCAFVTSPAMTARRPSPAKEEATGARVAGEGATGARSGRSRTALVRGVLPPVVVALGAGLALSAVELLVLAFATERSYDPAPVPWVLGALSAGSALGGLANGVVRWRTSARTRLCRFAAGLGLVLAAAGLAPDLWTLTAAMACAGAFIAPVLTTAYLLADESAQEGARTQAGAWVNMAVNAGSSGGAMAAGLVIGRLPLPVCFTLAGGTALLAAAAAAGRVAGAVRAGAAPGLRR</sequence>
<reference evidence="3 4" key="1">
    <citation type="submission" date="2020-05" db="EMBL/GenBank/DDBJ databases">
        <authorList>
            <person name="Li K."/>
        </authorList>
    </citation>
    <scope>NUCLEOTIDE SEQUENCE [LARGE SCALE GENOMIC DNA]</scope>
    <source>
        <strain evidence="4">jing01</strain>
    </source>
</reference>
<dbReference type="Proteomes" id="UP000502641">
    <property type="component" value="Chromosome"/>
</dbReference>
<dbReference type="PANTHER" id="PTHR23542">
    <property type="match status" value="1"/>
</dbReference>
<feature type="transmembrane region" description="Helical" evidence="2">
    <location>
        <begin position="361"/>
        <end position="387"/>
    </location>
</feature>
<feature type="transmembrane region" description="Helical" evidence="2">
    <location>
        <begin position="177"/>
        <end position="196"/>
    </location>
</feature>
<feature type="transmembrane region" description="Helical" evidence="2">
    <location>
        <begin position="110"/>
        <end position="128"/>
    </location>
</feature>
<evidence type="ECO:0000256" key="1">
    <source>
        <dbReference type="SAM" id="MobiDB-lite"/>
    </source>
</evidence>
<dbReference type="Pfam" id="PF07690">
    <property type="entry name" value="MFS_1"/>
    <property type="match status" value="1"/>
</dbReference>
<name>A0A6M4PLY8_9ACTN</name>
<feature type="transmembrane region" description="Helical" evidence="2">
    <location>
        <begin position="238"/>
        <end position="263"/>
    </location>
</feature>
<evidence type="ECO:0000313" key="3">
    <source>
        <dbReference type="EMBL" id="QJS09940.1"/>
    </source>
</evidence>
<keyword evidence="2" id="KW-0812">Transmembrane</keyword>
<feature type="transmembrane region" description="Helical" evidence="2">
    <location>
        <begin position="304"/>
        <end position="321"/>
    </location>
</feature>
<feature type="transmembrane region" description="Helical" evidence="2">
    <location>
        <begin position="275"/>
        <end position="292"/>
    </location>
</feature>
<keyword evidence="2" id="KW-0472">Membrane</keyword>
<dbReference type="AlphaFoldDB" id="A0A6M4PLY8"/>
<evidence type="ECO:0000256" key="2">
    <source>
        <dbReference type="SAM" id="Phobius"/>
    </source>
</evidence>
<dbReference type="Gene3D" id="1.20.1250.20">
    <property type="entry name" value="MFS general substrate transporter like domains"/>
    <property type="match status" value="2"/>
</dbReference>
<feature type="transmembrane region" description="Helical" evidence="2">
    <location>
        <begin position="84"/>
        <end position="104"/>
    </location>
</feature>
<accession>A0A6M4PLY8</accession>
<evidence type="ECO:0000313" key="4">
    <source>
        <dbReference type="Proteomes" id="UP000502641"/>
    </source>
</evidence>
<dbReference type="GO" id="GO:0022857">
    <property type="term" value="F:transmembrane transporter activity"/>
    <property type="evidence" value="ECO:0007669"/>
    <property type="project" value="InterPro"/>
</dbReference>
<dbReference type="EMBL" id="CP053189">
    <property type="protein sequence ID" value="QJS09940.1"/>
    <property type="molecule type" value="Genomic_DNA"/>
</dbReference>
<dbReference type="RefSeq" id="WP_171152748.1">
    <property type="nucleotide sequence ID" value="NZ_CP053189.1"/>
</dbReference>
<dbReference type="InterPro" id="IPR011701">
    <property type="entry name" value="MFS"/>
</dbReference>
<feature type="region of interest" description="Disordered" evidence="1">
    <location>
        <begin position="203"/>
        <end position="225"/>
    </location>
</feature>
<dbReference type="SUPFAM" id="SSF103473">
    <property type="entry name" value="MFS general substrate transporter"/>
    <property type="match status" value="1"/>
</dbReference>